<keyword evidence="2" id="KW-1185">Reference proteome</keyword>
<dbReference type="Proteomes" id="UP000050795">
    <property type="component" value="Unassembled WGS sequence"/>
</dbReference>
<evidence type="ECO:0000313" key="2">
    <source>
        <dbReference type="Proteomes" id="UP000050795"/>
    </source>
</evidence>
<keyword evidence="1" id="KW-1133">Transmembrane helix</keyword>
<sequence length="453" mass="52076">MCQKYSIIKLNCLNWIQLKRIQYFKNNSFNSSNNYNYQTSASKHKQSAIETRRISSTLTSYENTGNRVTCYTTNAKFMYQQYYYFYKTSFVIKFFSSLFIMMIFCTVNSSSSASASASASSSFSSSLSSPLSSNSSSSALSPKRVVRAPITSRHQSINPRLLREIGEGTLRIGGVLTQLLDAIEFSVVHERTDPYLNIQYFIGYNRSAWFTVTPCTNVLNRAEFVASSAYNEPWEESKTFGLQLTRVKTYTSKWPNQKVRIEPFPGEEDPPNYALKNNKDTIINIFRSRLHYTRSKHETDSINLRLYSQLGDAYTVRMSTRRSPNHAYDGYPILDKSSSVSACLLQDTNDTLDVSWNRAISNYMRINYCVVVNSEENLYYRCTAMARLNQSARKEGDEFKRPKVFQETDHLRPKLIDNYVYKCGMKSITRIRLSPALTTILNQLALNHSLKYS</sequence>
<dbReference type="AlphaFoldDB" id="A0AA85J387"/>
<dbReference type="WBParaSite" id="TREG1_125990.1">
    <property type="protein sequence ID" value="TREG1_125990.1"/>
    <property type="gene ID" value="TREG1_125990"/>
</dbReference>
<evidence type="ECO:0000256" key="1">
    <source>
        <dbReference type="SAM" id="Phobius"/>
    </source>
</evidence>
<keyword evidence="1" id="KW-0812">Transmembrane</keyword>
<name>A0AA85J387_TRIRE</name>
<proteinExistence type="predicted"/>
<reference evidence="3" key="2">
    <citation type="submission" date="2023-11" db="UniProtKB">
        <authorList>
            <consortium name="WormBaseParasite"/>
        </authorList>
    </citation>
    <scope>IDENTIFICATION</scope>
</reference>
<feature type="transmembrane region" description="Helical" evidence="1">
    <location>
        <begin position="84"/>
        <end position="104"/>
    </location>
</feature>
<protein>
    <submittedName>
        <fullName evidence="3">Uncharacterized protein</fullName>
    </submittedName>
</protein>
<keyword evidence="1" id="KW-0472">Membrane</keyword>
<evidence type="ECO:0000313" key="3">
    <source>
        <dbReference type="WBParaSite" id="TREG1_125990.1"/>
    </source>
</evidence>
<reference evidence="2" key="1">
    <citation type="submission" date="2022-06" db="EMBL/GenBank/DDBJ databases">
        <authorList>
            <person name="Berger JAMES D."/>
            <person name="Berger JAMES D."/>
        </authorList>
    </citation>
    <scope>NUCLEOTIDE SEQUENCE [LARGE SCALE GENOMIC DNA]</scope>
</reference>
<organism evidence="2 3">
    <name type="scientific">Trichobilharzia regenti</name>
    <name type="common">Nasal bird schistosome</name>
    <dbReference type="NCBI Taxonomy" id="157069"/>
    <lineage>
        <taxon>Eukaryota</taxon>
        <taxon>Metazoa</taxon>
        <taxon>Spiralia</taxon>
        <taxon>Lophotrochozoa</taxon>
        <taxon>Platyhelminthes</taxon>
        <taxon>Trematoda</taxon>
        <taxon>Digenea</taxon>
        <taxon>Strigeidida</taxon>
        <taxon>Schistosomatoidea</taxon>
        <taxon>Schistosomatidae</taxon>
        <taxon>Trichobilharzia</taxon>
    </lineage>
</organism>
<accession>A0AA85J387</accession>